<keyword evidence="2" id="KW-1185">Reference proteome</keyword>
<name>A0ABP5FM50_9MICC</name>
<evidence type="ECO:0000313" key="1">
    <source>
        <dbReference type="EMBL" id="GAA2027597.1"/>
    </source>
</evidence>
<reference evidence="2" key="1">
    <citation type="journal article" date="2019" name="Int. J. Syst. Evol. Microbiol.">
        <title>The Global Catalogue of Microorganisms (GCM) 10K type strain sequencing project: providing services to taxonomists for standard genome sequencing and annotation.</title>
        <authorList>
            <consortium name="The Broad Institute Genomics Platform"/>
            <consortium name="The Broad Institute Genome Sequencing Center for Infectious Disease"/>
            <person name="Wu L."/>
            <person name="Ma J."/>
        </authorList>
    </citation>
    <scope>NUCLEOTIDE SEQUENCE [LARGE SCALE GENOMIC DNA]</scope>
    <source>
        <strain evidence="2">JCM 13595</strain>
    </source>
</reference>
<protein>
    <submittedName>
        <fullName evidence="1">Uncharacterized protein</fullName>
    </submittedName>
</protein>
<organism evidence="1 2">
    <name type="scientific">Yaniella flava</name>
    <dbReference type="NCBI Taxonomy" id="287930"/>
    <lineage>
        <taxon>Bacteria</taxon>
        <taxon>Bacillati</taxon>
        <taxon>Actinomycetota</taxon>
        <taxon>Actinomycetes</taxon>
        <taxon>Micrococcales</taxon>
        <taxon>Micrococcaceae</taxon>
        <taxon>Yaniella</taxon>
    </lineage>
</organism>
<accession>A0ABP5FM50</accession>
<gene>
    <name evidence="1" type="ORF">GCM10009720_04150</name>
</gene>
<sequence length="52" mass="5904">MRDQNLLPQIVYDLRESVKLTLDLTVQVENSAPFDTLIFDPEYKVTAAGYTA</sequence>
<proteinExistence type="predicted"/>
<dbReference type="Proteomes" id="UP001501461">
    <property type="component" value="Unassembled WGS sequence"/>
</dbReference>
<dbReference type="EMBL" id="BAAAMN010000008">
    <property type="protein sequence ID" value="GAA2027597.1"/>
    <property type="molecule type" value="Genomic_DNA"/>
</dbReference>
<comment type="caution">
    <text evidence="1">The sequence shown here is derived from an EMBL/GenBank/DDBJ whole genome shotgun (WGS) entry which is preliminary data.</text>
</comment>
<evidence type="ECO:0000313" key="2">
    <source>
        <dbReference type="Proteomes" id="UP001501461"/>
    </source>
</evidence>